<name>A0A372LMN9_9BACI</name>
<protein>
    <submittedName>
        <fullName evidence="2">Uncharacterized protein</fullName>
    </submittedName>
</protein>
<keyword evidence="1" id="KW-0812">Transmembrane</keyword>
<dbReference type="RefSeq" id="WP_117327384.1">
    <property type="nucleotide sequence ID" value="NZ_QVTE01000040.1"/>
</dbReference>
<evidence type="ECO:0000313" key="3">
    <source>
        <dbReference type="Proteomes" id="UP000264541"/>
    </source>
</evidence>
<feature type="transmembrane region" description="Helical" evidence="1">
    <location>
        <begin position="85"/>
        <end position="103"/>
    </location>
</feature>
<keyword evidence="3" id="KW-1185">Reference proteome</keyword>
<feature type="transmembrane region" description="Helical" evidence="1">
    <location>
        <begin position="20"/>
        <end position="38"/>
    </location>
</feature>
<keyword evidence="1" id="KW-0472">Membrane</keyword>
<comment type="caution">
    <text evidence="2">The sequence shown here is derived from an EMBL/GenBank/DDBJ whole genome shotgun (WGS) entry which is preliminary data.</text>
</comment>
<evidence type="ECO:0000256" key="1">
    <source>
        <dbReference type="SAM" id="Phobius"/>
    </source>
</evidence>
<dbReference type="Proteomes" id="UP000264541">
    <property type="component" value="Unassembled WGS sequence"/>
</dbReference>
<accession>A0A372LMN9</accession>
<sequence>MVGLSILAKEVTIISELSLLMKAAVSIVMMFVSLRFLFQQHIYRSSYRTVKFYLMFLIGSIPLIYVVYIDAISSLDNGNHINHDVIFYVTWIITVIVFAIGYYKRGRNMRI</sequence>
<dbReference type="AlphaFoldDB" id="A0A372LMN9"/>
<feature type="transmembrane region" description="Helical" evidence="1">
    <location>
        <begin position="50"/>
        <end position="73"/>
    </location>
</feature>
<organism evidence="2 3">
    <name type="scientific">Peribacillus saganii</name>
    <dbReference type="NCBI Taxonomy" id="2303992"/>
    <lineage>
        <taxon>Bacteria</taxon>
        <taxon>Bacillati</taxon>
        <taxon>Bacillota</taxon>
        <taxon>Bacilli</taxon>
        <taxon>Bacillales</taxon>
        <taxon>Bacillaceae</taxon>
        <taxon>Peribacillus</taxon>
    </lineage>
</organism>
<dbReference type="EMBL" id="QVTE01000040">
    <property type="protein sequence ID" value="RFU67676.1"/>
    <property type="molecule type" value="Genomic_DNA"/>
</dbReference>
<reference evidence="2 3" key="1">
    <citation type="submission" date="2018-08" db="EMBL/GenBank/DDBJ databases">
        <title>Bacillus chawlae sp. nov., Bacillus glennii sp. nov., and Bacillus saganii sp. nov. Isolated from the Vehicle Assembly Building at Kennedy Space Center where the Viking Spacecraft were Assembled.</title>
        <authorList>
            <person name="Seuylemezian A."/>
            <person name="Vaishampayan P."/>
        </authorList>
    </citation>
    <scope>NUCLEOTIDE SEQUENCE [LARGE SCALE GENOMIC DNA]</scope>
    <source>
        <strain evidence="2 3">V47-23a</strain>
    </source>
</reference>
<gene>
    <name evidence="2" type="ORF">D0469_14120</name>
</gene>
<keyword evidence="1" id="KW-1133">Transmembrane helix</keyword>
<proteinExistence type="predicted"/>
<evidence type="ECO:0000313" key="2">
    <source>
        <dbReference type="EMBL" id="RFU67676.1"/>
    </source>
</evidence>
<dbReference type="OrthoDB" id="2650741at2"/>